<proteinExistence type="predicted"/>
<dbReference type="AlphaFoldDB" id="A0AAD8F8G3"/>
<evidence type="ECO:0000313" key="3">
    <source>
        <dbReference type="Proteomes" id="UP001233172"/>
    </source>
</evidence>
<evidence type="ECO:0000313" key="2">
    <source>
        <dbReference type="EMBL" id="KAK0055532.1"/>
    </source>
</evidence>
<reference evidence="2" key="1">
    <citation type="journal article" date="2023" name="PLoS Negl. Trop. Dis.">
        <title>A genome sequence for Biomphalaria pfeifferi, the major vector snail for the human-infecting parasite Schistosoma mansoni.</title>
        <authorList>
            <person name="Bu L."/>
            <person name="Lu L."/>
            <person name="Laidemitt M.R."/>
            <person name="Zhang S.M."/>
            <person name="Mutuku M."/>
            <person name="Mkoji G."/>
            <person name="Steinauer M."/>
            <person name="Loker E.S."/>
        </authorList>
    </citation>
    <scope>NUCLEOTIDE SEQUENCE</scope>
    <source>
        <strain evidence="2">KasaAsao</strain>
    </source>
</reference>
<feature type="chain" id="PRO_5042005474" evidence="1">
    <location>
        <begin position="17"/>
        <end position="101"/>
    </location>
</feature>
<evidence type="ECO:0000256" key="1">
    <source>
        <dbReference type="SAM" id="SignalP"/>
    </source>
</evidence>
<dbReference type="EMBL" id="JASAOG010000069">
    <property type="protein sequence ID" value="KAK0055532.1"/>
    <property type="molecule type" value="Genomic_DNA"/>
</dbReference>
<reference evidence="2" key="2">
    <citation type="submission" date="2023-04" db="EMBL/GenBank/DDBJ databases">
        <authorList>
            <person name="Bu L."/>
            <person name="Lu L."/>
            <person name="Laidemitt M.R."/>
            <person name="Zhang S.M."/>
            <person name="Mutuku M."/>
            <person name="Mkoji G."/>
            <person name="Steinauer M."/>
            <person name="Loker E.S."/>
        </authorList>
    </citation>
    <scope>NUCLEOTIDE SEQUENCE</scope>
    <source>
        <strain evidence="2">KasaAsao</strain>
        <tissue evidence="2">Whole Snail</tissue>
    </source>
</reference>
<name>A0AAD8F8G3_BIOPF</name>
<keyword evidence="3" id="KW-1185">Reference proteome</keyword>
<gene>
    <name evidence="2" type="ORF">Bpfe_015043</name>
</gene>
<organism evidence="2 3">
    <name type="scientific">Biomphalaria pfeifferi</name>
    <name type="common">Bloodfluke planorb</name>
    <name type="synonym">Freshwater snail</name>
    <dbReference type="NCBI Taxonomy" id="112525"/>
    <lineage>
        <taxon>Eukaryota</taxon>
        <taxon>Metazoa</taxon>
        <taxon>Spiralia</taxon>
        <taxon>Lophotrochozoa</taxon>
        <taxon>Mollusca</taxon>
        <taxon>Gastropoda</taxon>
        <taxon>Heterobranchia</taxon>
        <taxon>Euthyneura</taxon>
        <taxon>Panpulmonata</taxon>
        <taxon>Hygrophila</taxon>
        <taxon>Lymnaeoidea</taxon>
        <taxon>Planorbidae</taxon>
        <taxon>Biomphalaria</taxon>
    </lineage>
</organism>
<keyword evidence="1" id="KW-0732">Signal</keyword>
<protein>
    <submittedName>
        <fullName evidence="2">Uncharacterized protein</fullName>
    </submittedName>
</protein>
<feature type="signal peptide" evidence="1">
    <location>
        <begin position="1"/>
        <end position="16"/>
    </location>
</feature>
<sequence>MNILLLTLVFVASASAYIIRPLDEVYAKGEREICLPIFGVAQISADPHIRGKRDEDINLAEIVANIGKVVHVIDEFVAGTAGKREEQDVCITLFGFQVICI</sequence>
<comment type="caution">
    <text evidence="2">The sequence shown here is derived from an EMBL/GenBank/DDBJ whole genome shotgun (WGS) entry which is preliminary data.</text>
</comment>
<accession>A0AAD8F8G3</accession>
<dbReference type="Proteomes" id="UP001233172">
    <property type="component" value="Unassembled WGS sequence"/>
</dbReference>